<comment type="caution">
    <text evidence="2">The sequence shown here is derived from an EMBL/GenBank/DDBJ whole genome shotgun (WGS) entry which is preliminary data.</text>
</comment>
<dbReference type="Pfam" id="PF13392">
    <property type="entry name" value="HNH_3"/>
    <property type="match status" value="1"/>
</dbReference>
<dbReference type="EMBL" id="VLKH01000007">
    <property type="protein sequence ID" value="TWH79055.1"/>
    <property type="molecule type" value="Genomic_DNA"/>
</dbReference>
<dbReference type="GO" id="GO:0004519">
    <property type="term" value="F:endonuclease activity"/>
    <property type="evidence" value="ECO:0007669"/>
    <property type="project" value="UniProtKB-KW"/>
</dbReference>
<dbReference type="AlphaFoldDB" id="A0A562J7X9"/>
<dbReference type="Proteomes" id="UP000315343">
    <property type="component" value="Unassembled WGS sequence"/>
</dbReference>
<dbReference type="InterPro" id="IPR044925">
    <property type="entry name" value="His-Me_finger_sf"/>
</dbReference>
<dbReference type="RefSeq" id="WP_145084324.1">
    <property type="nucleotide sequence ID" value="NZ_VLKH01000007.1"/>
</dbReference>
<keyword evidence="2" id="KW-0255">Endonuclease</keyword>
<evidence type="ECO:0000259" key="1">
    <source>
        <dbReference type="Pfam" id="PF13392"/>
    </source>
</evidence>
<gene>
    <name evidence="2" type="ORF">LY60_02583</name>
</gene>
<evidence type="ECO:0000313" key="2">
    <source>
        <dbReference type="EMBL" id="TWH79055.1"/>
    </source>
</evidence>
<keyword evidence="2" id="KW-0540">Nuclease</keyword>
<feature type="domain" description="HNH nuclease" evidence="1">
    <location>
        <begin position="79"/>
        <end position="108"/>
    </location>
</feature>
<organism evidence="2 3">
    <name type="scientific">Sedimentibacter saalensis</name>
    <dbReference type="NCBI Taxonomy" id="130788"/>
    <lineage>
        <taxon>Bacteria</taxon>
        <taxon>Bacillati</taxon>
        <taxon>Bacillota</taxon>
        <taxon>Tissierellia</taxon>
        <taxon>Sedimentibacter</taxon>
    </lineage>
</organism>
<dbReference type="SUPFAM" id="SSF54060">
    <property type="entry name" value="His-Me finger endonucleases"/>
    <property type="match status" value="1"/>
</dbReference>
<sequence>MLRKSKNKFDIHGDTISIMREGWEQMAFATYREDYYEELFTHTWTLSKGYPTNVALGGSLHRYMMAKWYGDDVLRDLTEKGYVVDHMNNNHMDCRISNLEFLKHNRNVAKGQYLDKEAKRMRYRLALSLFKDFSTGCYQITIGCNDHIISMDSKGQEYHINAIKLLYNCDYSLVVLDAEAILTEYEAAGKFSIANLHCCDRRIEEAVDIKLTDEEKNQAVVIRGGVHYLVIGNGKTFLNSIHYEKGWLPPEK</sequence>
<proteinExistence type="predicted"/>
<dbReference type="OrthoDB" id="2062286at2"/>
<dbReference type="Gene3D" id="3.90.75.20">
    <property type="match status" value="1"/>
</dbReference>
<protein>
    <submittedName>
        <fullName evidence="2">HNH endonuclease</fullName>
    </submittedName>
</protein>
<keyword evidence="3" id="KW-1185">Reference proteome</keyword>
<name>A0A562J7X9_9FIRM</name>
<dbReference type="InterPro" id="IPR003615">
    <property type="entry name" value="HNH_nuc"/>
</dbReference>
<evidence type="ECO:0000313" key="3">
    <source>
        <dbReference type="Proteomes" id="UP000315343"/>
    </source>
</evidence>
<accession>A0A562J7X9</accession>
<keyword evidence="2" id="KW-0378">Hydrolase</keyword>
<reference evidence="2 3" key="1">
    <citation type="submission" date="2019-07" db="EMBL/GenBank/DDBJ databases">
        <title>Genomic Encyclopedia of Type Strains, Phase I: the one thousand microbial genomes (KMG-I) project.</title>
        <authorList>
            <person name="Kyrpides N."/>
        </authorList>
    </citation>
    <scope>NUCLEOTIDE SEQUENCE [LARGE SCALE GENOMIC DNA]</scope>
    <source>
        <strain evidence="2 3">DSM 13558</strain>
    </source>
</reference>